<accession>A0A6J8AJQ9</accession>
<dbReference type="EMBL" id="CACVKT020001575">
    <property type="protein sequence ID" value="CAC5369231.1"/>
    <property type="molecule type" value="Genomic_DNA"/>
</dbReference>
<keyword evidence="2" id="KW-1185">Reference proteome</keyword>
<reference evidence="1 2" key="1">
    <citation type="submission" date="2020-06" db="EMBL/GenBank/DDBJ databases">
        <authorList>
            <person name="Li R."/>
            <person name="Bekaert M."/>
        </authorList>
    </citation>
    <scope>NUCLEOTIDE SEQUENCE [LARGE SCALE GENOMIC DNA]</scope>
    <source>
        <strain evidence="2">wild</strain>
    </source>
</reference>
<dbReference type="AlphaFoldDB" id="A0A6J8AJQ9"/>
<dbReference type="Proteomes" id="UP000507470">
    <property type="component" value="Unassembled WGS sequence"/>
</dbReference>
<name>A0A6J8AJQ9_MYTCO</name>
<dbReference type="OrthoDB" id="6098909at2759"/>
<organism evidence="1 2">
    <name type="scientific">Mytilus coruscus</name>
    <name type="common">Sea mussel</name>
    <dbReference type="NCBI Taxonomy" id="42192"/>
    <lineage>
        <taxon>Eukaryota</taxon>
        <taxon>Metazoa</taxon>
        <taxon>Spiralia</taxon>
        <taxon>Lophotrochozoa</taxon>
        <taxon>Mollusca</taxon>
        <taxon>Bivalvia</taxon>
        <taxon>Autobranchia</taxon>
        <taxon>Pteriomorphia</taxon>
        <taxon>Mytilida</taxon>
        <taxon>Mytiloidea</taxon>
        <taxon>Mytilidae</taxon>
        <taxon>Mytilinae</taxon>
        <taxon>Mytilus</taxon>
    </lineage>
</organism>
<gene>
    <name evidence="1" type="ORF">MCOR_8487</name>
</gene>
<evidence type="ECO:0000313" key="2">
    <source>
        <dbReference type="Proteomes" id="UP000507470"/>
    </source>
</evidence>
<proteinExistence type="predicted"/>
<sequence length="212" mass="24272">MQSENGKTRGYCKNHRIRYKAKHSFTAKTGSVVDFQSTEDLAGGPASEEFKTKGLYHRACIANYLLNSPKKDKLIDELDISEHDKAFRCLVSDMNEDLLHHKKAFLMSFLLEKFCTFLPHDLKTKYTSAKLQRRLEKHYGESIVVQAQKGQGRSNIVFSSSITIYEAIQAASHFKSELKLSKFEREVETPTINEDQTGRTMLGIHQRILVLK</sequence>
<evidence type="ECO:0000313" key="1">
    <source>
        <dbReference type="EMBL" id="CAC5369231.1"/>
    </source>
</evidence>
<protein>
    <submittedName>
        <fullName evidence="1">Uncharacterized protein</fullName>
    </submittedName>
</protein>